<gene>
    <name evidence="9" type="ORF">CYCCA115_LOCUS21528</name>
</gene>
<organism evidence="9 10">
    <name type="scientific">Cylindrotheca closterium</name>
    <dbReference type="NCBI Taxonomy" id="2856"/>
    <lineage>
        <taxon>Eukaryota</taxon>
        <taxon>Sar</taxon>
        <taxon>Stramenopiles</taxon>
        <taxon>Ochrophyta</taxon>
        <taxon>Bacillariophyta</taxon>
        <taxon>Bacillariophyceae</taxon>
        <taxon>Bacillariophycidae</taxon>
        <taxon>Bacillariales</taxon>
        <taxon>Bacillariaceae</taxon>
        <taxon>Cylindrotheca</taxon>
    </lineage>
</organism>
<evidence type="ECO:0000256" key="8">
    <source>
        <dbReference type="SAM" id="Phobius"/>
    </source>
</evidence>
<keyword evidence="8" id="KW-1133">Transmembrane helix</keyword>
<dbReference type="AlphaFoldDB" id="A0AAD2G7Y4"/>
<keyword evidence="3" id="KW-0433">Leucine-rich repeat</keyword>
<keyword evidence="10" id="KW-1185">Reference proteome</keyword>
<keyword evidence="8" id="KW-0812">Transmembrane</keyword>
<accession>A0AAD2G7Y4</accession>
<dbReference type="Gene3D" id="3.80.10.10">
    <property type="entry name" value="Ribonuclease Inhibitor"/>
    <property type="match status" value="1"/>
</dbReference>
<name>A0AAD2G7Y4_9STRA</name>
<dbReference type="EMBL" id="CAKOGP040002236">
    <property type="protein sequence ID" value="CAJ1965942.1"/>
    <property type="molecule type" value="Genomic_DNA"/>
</dbReference>
<dbReference type="InterPro" id="IPR051848">
    <property type="entry name" value="PGIP"/>
</dbReference>
<proteinExistence type="predicted"/>
<comment type="subcellular location">
    <subcellularLocation>
        <location evidence="1">Cell membrane</location>
    </subcellularLocation>
</comment>
<feature type="compositionally biased region" description="Polar residues" evidence="7">
    <location>
        <begin position="14"/>
        <end position="40"/>
    </location>
</feature>
<evidence type="ECO:0000256" key="2">
    <source>
        <dbReference type="ARBA" id="ARBA00022475"/>
    </source>
</evidence>
<evidence type="ECO:0000256" key="5">
    <source>
        <dbReference type="ARBA" id="ARBA00022737"/>
    </source>
</evidence>
<evidence type="ECO:0000256" key="3">
    <source>
        <dbReference type="ARBA" id="ARBA00022614"/>
    </source>
</evidence>
<dbReference type="InterPro" id="IPR032675">
    <property type="entry name" value="LRR_dom_sf"/>
</dbReference>
<feature type="transmembrane region" description="Helical" evidence="8">
    <location>
        <begin position="99"/>
        <end position="123"/>
    </location>
</feature>
<keyword evidence="4" id="KW-0732">Signal</keyword>
<evidence type="ECO:0000256" key="7">
    <source>
        <dbReference type="SAM" id="MobiDB-lite"/>
    </source>
</evidence>
<evidence type="ECO:0000313" key="10">
    <source>
        <dbReference type="Proteomes" id="UP001295423"/>
    </source>
</evidence>
<keyword evidence="2" id="KW-1003">Cell membrane</keyword>
<dbReference type="Proteomes" id="UP001295423">
    <property type="component" value="Unassembled WGS sequence"/>
</dbReference>
<dbReference type="SUPFAM" id="SSF52058">
    <property type="entry name" value="L domain-like"/>
    <property type="match status" value="1"/>
</dbReference>
<dbReference type="PANTHER" id="PTHR48059">
    <property type="entry name" value="POLYGALACTURONASE INHIBITOR 1"/>
    <property type="match status" value="1"/>
</dbReference>
<dbReference type="FunFam" id="3.80.10.10:FF:000299">
    <property type="entry name" value="Piriformospora indica-insensitive protein 2"/>
    <property type="match status" value="1"/>
</dbReference>
<protein>
    <recommendedName>
        <fullName evidence="11">L domain-like protein</fullName>
    </recommendedName>
</protein>
<evidence type="ECO:0000313" key="9">
    <source>
        <dbReference type="EMBL" id="CAJ1965942.1"/>
    </source>
</evidence>
<sequence>MSEKPMSGRRKSRAMNTGPSNRSMPTSPASSTRSFASGTSDYPAGRKPRGSVVAEGDFPEGRKPRGSVFVEEEIIVEEKIINDSDEFEEEEAKKRRKRLACIIACVLILILVIVIIAILLSVLGTGDAATNGSIGGAPSNCVVNNETKPTTYEEFTCEVLTTLTTRDSTYLRTYSTTSPYGMAIGWMTKEDKTDFLNTPTEHVVERFIMVLFYFMTGGKDWFTRFEFLTQQHLCDWTGDSKNAIRCAYAQDKKVTDLGMPQNGLTGPIPTELGYLTELTRVYFSINSLSGNIPSELFQLTKLEKLYLDRNDLKGKIPTQINQLTGLTTLYLSNNDFNGDLTEICDIANTTFTNNGTKFDFHSDCDTGRVTCECCKTCV</sequence>
<evidence type="ECO:0000256" key="4">
    <source>
        <dbReference type="ARBA" id="ARBA00022729"/>
    </source>
</evidence>
<reference evidence="9" key="1">
    <citation type="submission" date="2023-08" db="EMBL/GenBank/DDBJ databases">
        <authorList>
            <person name="Audoor S."/>
            <person name="Bilcke G."/>
        </authorList>
    </citation>
    <scope>NUCLEOTIDE SEQUENCE</scope>
</reference>
<dbReference type="Pfam" id="PF13855">
    <property type="entry name" value="LRR_8"/>
    <property type="match status" value="1"/>
</dbReference>
<dbReference type="PANTHER" id="PTHR48059:SF30">
    <property type="entry name" value="OS06G0587000 PROTEIN"/>
    <property type="match status" value="1"/>
</dbReference>
<keyword evidence="6 8" id="KW-0472">Membrane</keyword>
<dbReference type="GO" id="GO:0005886">
    <property type="term" value="C:plasma membrane"/>
    <property type="evidence" value="ECO:0007669"/>
    <property type="project" value="UniProtKB-SubCell"/>
</dbReference>
<dbReference type="InterPro" id="IPR001611">
    <property type="entry name" value="Leu-rich_rpt"/>
</dbReference>
<evidence type="ECO:0008006" key="11">
    <source>
        <dbReference type="Google" id="ProtNLM"/>
    </source>
</evidence>
<feature type="region of interest" description="Disordered" evidence="7">
    <location>
        <begin position="1"/>
        <end position="59"/>
    </location>
</feature>
<keyword evidence="5" id="KW-0677">Repeat</keyword>
<evidence type="ECO:0000256" key="1">
    <source>
        <dbReference type="ARBA" id="ARBA00004236"/>
    </source>
</evidence>
<comment type="caution">
    <text evidence="9">The sequence shown here is derived from an EMBL/GenBank/DDBJ whole genome shotgun (WGS) entry which is preliminary data.</text>
</comment>
<evidence type="ECO:0000256" key="6">
    <source>
        <dbReference type="ARBA" id="ARBA00023136"/>
    </source>
</evidence>